<gene>
    <name evidence="2" type="ORF">H5410_035751</name>
</gene>
<protein>
    <submittedName>
        <fullName evidence="2">Uncharacterized protein</fullName>
    </submittedName>
</protein>
<proteinExistence type="predicted"/>
<name>A0A9J5Y3R2_SOLCO</name>
<feature type="compositionally biased region" description="Basic and acidic residues" evidence="1">
    <location>
        <begin position="112"/>
        <end position="122"/>
    </location>
</feature>
<evidence type="ECO:0000313" key="2">
    <source>
        <dbReference type="EMBL" id="KAG5594519.1"/>
    </source>
</evidence>
<evidence type="ECO:0000256" key="1">
    <source>
        <dbReference type="SAM" id="MobiDB-lite"/>
    </source>
</evidence>
<organism evidence="2 3">
    <name type="scientific">Solanum commersonii</name>
    <name type="common">Commerson's wild potato</name>
    <name type="synonym">Commerson's nightshade</name>
    <dbReference type="NCBI Taxonomy" id="4109"/>
    <lineage>
        <taxon>Eukaryota</taxon>
        <taxon>Viridiplantae</taxon>
        <taxon>Streptophyta</taxon>
        <taxon>Embryophyta</taxon>
        <taxon>Tracheophyta</taxon>
        <taxon>Spermatophyta</taxon>
        <taxon>Magnoliopsida</taxon>
        <taxon>eudicotyledons</taxon>
        <taxon>Gunneridae</taxon>
        <taxon>Pentapetalae</taxon>
        <taxon>asterids</taxon>
        <taxon>lamiids</taxon>
        <taxon>Solanales</taxon>
        <taxon>Solanaceae</taxon>
        <taxon>Solanoideae</taxon>
        <taxon>Solaneae</taxon>
        <taxon>Solanum</taxon>
    </lineage>
</organism>
<dbReference type="EMBL" id="JACXVP010000007">
    <property type="protein sequence ID" value="KAG5594519.1"/>
    <property type="molecule type" value="Genomic_DNA"/>
</dbReference>
<feature type="compositionally biased region" description="Basic and acidic residues" evidence="1">
    <location>
        <begin position="86"/>
        <end position="101"/>
    </location>
</feature>
<keyword evidence="3" id="KW-1185">Reference proteome</keyword>
<reference evidence="2 3" key="1">
    <citation type="submission" date="2020-09" db="EMBL/GenBank/DDBJ databases">
        <title>De no assembly of potato wild relative species, Solanum commersonii.</title>
        <authorList>
            <person name="Cho K."/>
        </authorList>
    </citation>
    <scope>NUCLEOTIDE SEQUENCE [LARGE SCALE GENOMIC DNA]</scope>
    <source>
        <strain evidence="2">LZ3.2</strain>
        <tissue evidence="2">Leaf</tissue>
    </source>
</reference>
<sequence>MCGVGGSVPPAPAVPKGQNRRFGVKAVTKEGKETRIWLKFVMNCLILALHYTVISRDKLGDVERRYLLNDHAKVLLGILPEFHKPIDNDIPTDEERLRTSSDVESDSDEEIDHAQAGDKAEGGDAMED</sequence>
<evidence type="ECO:0000313" key="3">
    <source>
        <dbReference type="Proteomes" id="UP000824120"/>
    </source>
</evidence>
<dbReference type="AlphaFoldDB" id="A0A9J5Y3R2"/>
<comment type="caution">
    <text evidence="2">The sequence shown here is derived from an EMBL/GenBank/DDBJ whole genome shotgun (WGS) entry which is preliminary data.</text>
</comment>
<accession>A0A9J5Y3R2</accession>
<feature type="region of interest" description="Disordered" evidence="1">
    <location>
        <begin position="86"/>
        <end position="128"/>
    </location>
</feature>
<dbReference type="Proteomes" id="UP000824120">
    <property type="component" value="Chromosome 7"/>
</dbReference>